<feature type="domain" description="RmlD-like substrate binding" evidence="3">
    <location>
        <begin position="9"/>
        <end position="276"/>
    </location>
</feature>
<organism evidence="4 5">
    <name type="scientific">Demequina litoralis</name>
    <dbReference type="NCBI Taxonomy" id="3051660"/>
    <lineage>
        <taxon>Bacteria</taxon>
        <taxon>Bacillati</taxon>
        <taxon>Actinomycetota</taxon>
        <taxon>Actinomycetes</taxon>
        <taxon>Micrococcales</taxon>
        <taxon>Demequinaceae</taxon>
        <taxon>Demequina</taxon>
    </lineage>
</organism>
<evidence type="ECO:0000313" key="5">
    <source>
        <dbReference type="Proteomes" id="UP001172728"/>
    </source>
</evidence>
<dbReference type="InterPro" id="IPR036291">
    <property type="entry name" value="NAD(P)-bd_dom_sf"/>
</dbReference>
<comment type="pathway">
    <text evidence="2">Carbohydrate biosynthesis; dTDP-L-rhamnose biosynthesis.</text>
</comment>
<dbReference type="EC" id="1.1.1.133" evidence="2"/>
<dbReference type="InterPro" id="IPR029903">
    <property type="entry name" value="RmlD-like-bd"/>
</dbReference>
<dbReference type="EMBL" id="JAUHPW010000004">
    <property type="protein sequence ID" value="MDN4475441.1"/>
    <property type="molecule type" value="Genomic_DNA"/>
</dbReference>
<dbReference type="SUPFAM" id="SSF51735">
    <property type="entry name" value="NAD(P)-binding Rossmann-fold domains"/>
    <property type="match status" value="1"/>
</dbReference>
<evidence type="ECO:0000259" key="3">
    <source>
        <dbReference type="Pfam" id="PF04321"/>
    </source>
</evidence>
<accession>A0ABT8G8I7</accession>
<evidence type="ECO:0000256" key="2">
    <source>
        <dbReference type="RuleBase" id="RU364082"/>
    </source>
</evidence>
<comment type="caution">
    <text evidence="4">The sequence shown here is derived from an EMBL/GenBank/DDBJ whole genome shotgun (WGS) entry which is preliminary data.</text>
</comment>
<gene>
    <name evidence="4" type="primary">rfbD</name>
    <name evidence="4" type="ORF">QQX09_06190</name>
</gene>
<dbReference type="Gene3D" id="3.90.25.10">
    <property type="entry name" value="UDP-galactose 4-epimerase, domain 1"/>
    <property type="match status" value="1"/>
</dbReference>
<proteinExistence type="inferred from homology"/>
<dbReference type="PANTHER" id="PTHR10491">
    <property type="entry name" value="DTDP-4-DEHYDRORHAMNOSE REDUCTASE"/>
    <property type="match status" value="1"/>
</dbReference>
<dbReference type="CDD" id="cd05254">
    <property type="entry name" value="dTDP_HR_like_SDR_e"/>
    <property type="match status" value="1"/>
</dbReference>
<dbReference type="Proteomes" id="UP001172728">
    <property type="component" value="Unassembled WGS sequence"/>
</dbReference>
<evidence type="ECO:0000313" key="4">
    <source>
        <dbReference type="EMBL" id="MDN4475441.1"/>
    </source>
</evidence>
<dbReference type="RefSeq" id="WP_301132309.1">
    <property type="nucleotide sequence ID" value="NZ_JAUHPW010000004.1"/>
</dbReference>
<keyword evidence="2 4" id="KW-0560">Oxidoreductase</keyword>
<protein>
    <recommendedName>
        <fullName evidence="2">dTDP-4-dehydrorhamnose reductase</fullName>
        <ecNumber evidence="2">1.1.1.133</ecNumber>
    </recommendedName>
</protein>
<name>A0ABT8G8I7_9MICO</name>
<keyword evidence="5" id="KW-1185">Reference proteome</keyword>
<dbReference type="InterPro" id="IPR005913">
    <property type="entry name" value="dTDP_dehydrorham_reduct"/>
</dbReference>
<comment type="function">
    <text evidence="2">Catalyzes the reduction of dTDP-6-deoxy-L-lyxo-4-hexulose to yield dTDP-L-rhamnose.</text>
</comment>
<comment type="similarity">
    <text evidence="1 2">Belongs to the dTDP-4-dehydrorhamnose reductase family.</text>
</comment>
<dbReference type="PANTHER" id="PTHR10491:SF4">
    <property type="entry name" value="METHIONINE ADENOSYLTRANSFERASE 2 SUBUNIT BETA"/>
    <property type="match status" value="1"/>
</dbReference>
<dbReference type="Pfam" id="PF04321">
    <property type="entry name" value="RmlD_sub_bind"/>
    <property type="match status" value="1"/>
</dbReference>
<evidence type="ECO:0000256" key="1">
    <source>
        <dbReference type="ARBA" id="ARBA00010944"/>
    </source>
</evidence>
<dbReference type="NCBIfam" id="TIGR01214">
    <property type="entry name" value="rmlD"/>
    <property type="match status" value="1"/>
</dbReference>
<sequence>MRIDGQVWVVTGAHGMLGRDLAEVVAEHGATVLGIDRADADITDLSSLKVAVPECDVIVNCAAYTAVDHAETDEEIALAINGLGAGNVAAVAAARGSRLVHVSTDYVFAGDASEPYAEDASRAPLSAYGRTKAAGEEAVEASSADALIVRTAWLYGAHGVCFPKTIAKAGAERGALTVVDDQIGQPTWTRDLAAFIVALLEVDAPRGIYHGTSSGAGSWCDFAREIVTVAGLGDIVSPTDSTAFVRPAPRPAWSVLGHDASTAAGVAPIGDWRERWALAAPAVLAPHD</sequence>
<reference evidence="4" key="1">
    <citation type="submission" date="2023-06" db="EMBL/GenBank/DDBJ databases">
        <title>Sysu t00192.</title>
        <authorList>
            <person name="Gao L."/>
            <person name="Fang B.-Z."/>
            <person name="Li W.-J."/>
        </authorList>
    </citation>
    <scope>NUCLEOTIDE SEQUENCE</scope>
    <source>
        <strain evidence="4">SYSU T00192</strain>
    </source>
</reference>
<dbReference type="GO" id="GO:0008831">
    <property type="term" value="F:dTDP-4-dehydrorhamnose reductase activity"/>
    <property type="evidence" value="ECO:0007669"/>
    <property type="project" value="UniProtKB-EC"/>
</dbReference>
<dbReference type="Gene3D" id="3.40.50.720">
    <property type="entry name" value="NAD(P)-binding Rossmann-like Domain"/>
    <property type="match status" value="1"/>
</dbReference>
<keyword evidence="2" id="KW-0521">NADP</keyword>